<evidence type="ECO:0000256" key="1">
    <source>
        <dbReference type="ARBA" id="ARBA00006817"/>
    </source>
</evidence>
<evidence type="ECO:0000259" key="2">
    <source>
        <dbReference type="Pfam" id="PF08327"/>
    </source>
</evidence>
<dbReference type="STRING" id="1321606.SAMD00020551_1159"/>
<dbReference type="RefSeq" id="WP_041964911.1">
    <property type="nucleotide sequence ID" value="NZ_BASE01000024.1"/>
</dbReference>
<evidence type="ECO:0000313" key="3">
    <source>
        <dbReference type="EMBL" id="GAM13024.1"/>
    </source>
</evidence>
<dbReference type="AlphaFoldDB" id="A0A0A8X1A3"/>
<keyword evidence="4" id="KW-1185">Reference proteome</keyword>
<dbReference type="InterPro" id="IPR013538">
    <property type="entry name" value="ASHA1/2-like_C"/>
</dbReference>
<dbReference type="SUPFAM" id="SSF55961">
    <property type="entry name" value="Bet v1-like"/>
    <property type="match status" value="1"/>
</dbReference>
<dbReference type="EMBL" id="BASE01000024">
    <property type="protein sequence ID" value="GAM13024.1"/>
    <property type="molecule type" value="Genomic_DNA"/>
</dbReference>
<dbReference type="Gene3D" id="3.30.530.20">
    <property type="match status" value="1"/>
</dbReference>
<dbReference type="Proteomes" id="UP000031014">
    <property type="component" value="Unassembled WGS sequence"/>
</dbReference>
<reference evidence="3 4" key="1">
    <citation type="submission" date="2013-06" db="EMBL/GenBank/DDBJ databases">
        <title>Whole genome shotgun sequence of Bacillus selenatarsenatis SF-1.</title>
        <authorList>
            <person name="Kuroda M."/>
            <person name="Sei K."/>
            <person name="Yamashita M."/>
            <person name="Ike M."/>
        </authorList>
    </citation>
    <scope>NUCLEOTIDE SEQUENCE [LARGE SCALE GENOMIC DNA]</scope>
    <source>
        <strain evidence="3 4">SF-1</strain>
    </source>
</reference>
<feature type="domain" description="Activator of Hsp90 ATPase homologue 1/2-like C-terminal" evidence="2">
    <location>
        <begin position="24"/>
        <end position="149"/>
    </location>
</feature>
<dbReference type="CDD" id="cd07814">
    <property type="entry name" value="SRPBCC_CalC_Aha1-like"/>
    <property type="match status" value="1"/>
</dbReference>
<comment type="similarity">
    <text evidence="1">Belongs to the AHA1 family.</text>
</comment>
<dbReference type="Pfam" id="PF08327">
    <property type="entry name" value="AHSA1"/>
    <property type="match status" value="1"/>
</dbReference>
<organism evidence="3 4">
    <name type="scientific">Mesobacillus selenatarsenatis (strain DSM 18680 / JCM 14380 / FERM P-15431 / SF-1)</name>
    <dbReference type="NCBI Taxonomy" id="1321606"/>
    <lineage>
        <taxon>Bacteria</taxon>
        <taxon>Bacillati</taxon>
        <taxon>Bacillota</taxon>
        <taxon>Bacilli</taxon>
        <taxon>Bacillales</taxon>
        <taxon>Bacillaceae</taxon>
        <taxon>Mesobacillus</taxon>
    </lineage>
</organism>
<gene>
    <name evidence="3" type="ORF">SAMD00020551_1159</name>
</gene>
<accession>A0A0A8X1A3</accession>
<sequence>MEPITVPDLSARPLGFKVDRLMESPADTLYQAWTEKFDTWFAAPGTLIMKAEVNSVFFFETVFKTEEDLVEQRHPHYGRFLRLIPDRLIEFTWLTGAGGTEGAETVVTIELEPRGNGTYLSLSHKGFSHEKSKTRHDSAWEMILEHLDQKMMEKV</sequence>
<dbReference type="InterPro" id="IPR023393">
    <property type="entry name" value="START-like_dom_sf"/>
</dbReference>
<comment type="caution">
    <text evidence="3">The sequence shown here is derived from an EMBL/GenBank/DDBJ whole genome shotgun (WGS) entry which is preliminary data.</text>
</comment>
<evidence type="ECO:0000313" key="4">
    <source>
        <dbReference type="Proteomes" id="UP000031014"/>
    </source>
</evidence>
<protein>
    <recommendedName>
        <fullName evidence="2">Activator of Hsp90 ATPase homologue 1/2-like C-terminal domain-containing protein</fullName>
    </recommendedName>
</protein>
<name>A0A0A8X1A3_MESS1</name>
<dbReference type="OrthoDB" id="9803476at2"/>
<proteinExistence type="inferred from homology"/>